<dbReference type="InterPro" id="IPR022907">
    <property type="entry name" value="VapC_family"/>
</dbReference>
<dbReference type="SUPFAM" id="SSF88723">
    <property type="entry name" value="PIN domain-like"/>
    <property type="match status" value="1"/>
</dbReference>
<accession>A0ABU8XAV4</accession>
<keyword evidence="3 5" id="KW-0479">Metal-binding</keyword>
<comment type="cofactor">
    <cofactor evidence="5">
        <name>Mg(2+)</name>
        <dbReference type="ChEBI" id="CHEBI:18420"/>
    </cofactor>
</comment>
<evidence type="ECO:0000256" key="4">
    <source>
        <dbReference type="ARBA" id="ARBA00022801"/>
    </source>
</evidence>
<evidence type="ECO:0000256" key="1">
    <source>
        <dbReference type="ARBA" id="ARBA00022649"/>
    </source>
</evidence>
<comment type="caution">
    <text evidence="7">The sequence shown here is derived from an EMBL/GenBank/DDBJ whole genome shotgun (WGS) entry which is preliminary data.</text>
</comment>
<dbReference type="EMBL" id="JBBKZS010000006">
    <property type="protein sequence ID" value="MEJ8856219.1"/>
    <property type="molecule type" value="Genomic_DNA"/>
</dbReference>
<reference evidence="7 8" key="1">
    <citation type="submission" date="2024-03" db="EMBL/GenBank/DDBJ databases">
        <title>Novel species of the genus Variovorax.</title>
        <authorList>
            <person name="Liu Q."/>
            <person name="Xin Y.-H."/>
        </authorList>
    </citation>
    <scope>NUCLEOTIDE SEQUENCE [LARGE SCALE GENOMIC DNA]</scope>
    <source>
        <strain evidence="7 8">KACC 18901</strain>
    </source>
</reference>
<dbReference type="HAMAP" id="MF_00265">
    <property type="entry name" value="VapC_Nob1"/>
    <property type="match status" value="1"/>
</dbReference>
<feature type="domain" description="PIN" evidence="6">
    <location>
        <begin position="2"/>
        <end position="112"/>
    </location>
</feature>
<comment type="similarity">
    <text evidence="5">Belongs to the PINc/VapC protein family.</text>
</comment>
<gene>
    <name evidence="5" type="primary">vapC</name>
    <name evidence="7" type="ORF">WKW79_16690</name>
</gene>
<sequence>MILVDTSVWIDHLARGDAQLQALLEDGQVLTHPYVIGEIALGSLPQRRETVGALQALPAIAVASTDEALAFLHNEKLFGMGIGYVDLHLLAATRLEPEARLWTRDKRLQQAAIKLDLAAFAPH</sequence>
<proteinExistence type="inferred from homology"/>
<dbReference type="Pfam" id="PF01850">
    <property type="entry name" value="PIN"/>
    <property type="match status" value="1"/>
</dbReference>
<keyword evidence="5" id="KW-0460">Magnesium</keyword>
<evidence type="ECO:0000256" key="2">
    <source>
        <dbReference type="ARBA" id="ARBA00022722"/>
    </source>
</evidence>
<keyword evidence="4 5" id="KW-0378">Hydrolase</keyword>
<dbReference type="InterPro" id="IPR002716">
    <property type="entry name" value="PIN_dom"/>
</dbReference>
<evidence type="ECO:0000256" key="3">
    <source>
        <dbReference type="ARBA" id="ARBA00022723"/>
    </source>
</evidence>
<dbReference type="Proteomes" id="UP001367030">
    <property type="component" value="Unassembled WGS sequence"/>
</dbReference>
<comment type="function">
    <text evidence="5">Toxic component of a toxin-antitoxin (TA) system. An RNase.</text>
</comment>
<keyword evidence="2 5" id="KW-0540">Nuclease</keyword>
<feature type="binding site" evidence="5">
    <location>
        <position position="5"/>
    </location>
    <ligand>
        <name>Mg(2+)</name>
        <dbReference type="ChEBI" id="CHEBI:18420"/>
    </ligand>
</feature>
<name>A0ABU8XAV4_9BURK</name>
<dbReference type="RefSeq" id="WP_340336288.1">
    <property type="nucleotide sequence ID" value="NZ_JBBKZS010000006.1"/>
</dbReference>
<organism evidence="7 8">
    <name type="scientific">Variovorax robiniae</name>
    <dbReference type="NCBI Taxonomy" id="1836199"/>
    <lineage>
        <taxon>Bacteria</taxon>
        <taxon>Pseudomonadati</taxon>
        <taxon>Pseudomonadota</taxon>
        <taxon>Betaproteobacteria</taxon>
        <taxon>Burkholderiales</taxon>
        <taxon>Comamonadaceae</taxon>
        <taxon>Variovorax</taxon>
    </lineage>
</organism>
<dbReference type="InterPro" id="IPR029060">
    <property type="entry name" value="PIN-like_dom_sf"/>
</dbReference>
<protein>
    <recommendedName>
        <fullName evidence="5">Ribonuclease VapC</fullName>
        <shortName evidence="5">RNase VapC</shortName>
        <ecNumber evidence="5">3.1.-.-</ecNumber>
    </recommendedName>
    <alternativeName>
        <fullName evidence="5">Toxin VapC</fullName>
    </alternativeName>
</protein>
<keyword evidence="8" id="KW-1185">Reference proteome</keyword>
<evidence type="ECO:0000313" key="7">
    <source>
        <dbReference type="EMBL" id="MEJ8856219.1"/>
    </source>
</evidence>
<feature type="binding site" evidence="5">
    <location>
        <position position="86"/>
    </location>
    <ligand>
        <name>Mg(2+)</name>
        <dbReference type="ChEBI" id="CHEBI:18420"/>
    </ligand>
</feature>
<keyword evidence="1 5" id="KW-1277">Toxin-antitoxin system</keyword>
<dbReference type="Gene3D" id="3.40.50.1010">
    <property type="entry name" value="5'-nuclease"/>
    <property type="match status" value="1"/>
</dbReference>
<evidence type="ECO:0000259" key="6">
    <source>
        <dbReference type="Pfam" id="PF01850"/>
    </source>
</evidence>
<evidence type="ECO:0000313" key="8">
    <source>
        <dbReference type="Proteomes" id="UP001367030"/>
    </source>
</evidence>
<dbReference type="EC" id="3.1.-.-" evidence="5"/>
<evidence type="ECO:0000256" key="5">
    <source>
        <dbReference type="HAMAP-Rule" id="MF_00265"/>
    </source>
</evidence>
<keyword evidence="5" id="KW-0800">Toxin</keyword>